<dbReference type="Pfam" id="PF24883">
    <property type="entry name" value="NPHP3_N"/>
    <property type="match status" value="1"/>
</dbReference>
<protein>
    <recommendedName>
        <fullName evidence="8">ZZ-type domain-containing protein</fullName>
    </recommendedName>
</protein>
<dbReference type="InterPro" id="IPR036770">
    <property type="entry name" value="Ankyrin_rpt-contain_sf"/>
</dbReference>
<gene>
    <name evidence="9" type="ORF">CSIM01_11586</name>
</gene>
<organism evidence="9 10">
    <name type="scientific">Colletotrichum simmondsii</name>
    <dbReference type="NCBI Taxonomy" id="703756"/>
    <lineage>
        <taxon>Eukaryota</taxon>
        <taxon>Fungi</taxon>
        <taxon>Dikarya</taxon>
        <taxon>Ascomycota</taxon>
        <taxon>Pezizomycotina</taxon>
        <taxon>Sordariomycetes</taxon>
        <taxon>Hypocreomycetidae</taxon>
        <taxon>Glomerellales</taxon>
        <taxon>Glomerellaceae</taxon>
        <taxon>Colletotrichum</taxon>
        <taxon>Colletotrichum acutatum species complex</taxon>
    </lineage>
</organism>
<dbReference type="OrthoDB" id="7464126at2759"/>
<feature type="repeat" description="ANK" evidence="6">
    <location>
        <begin position="921"/>
        <end position="953"/>
    </location>
</feature>
<dbReference type="PRINTS" id="PR01415">
    <property type="entry name" value="ANKYRIN"/>
</dbReference>
<evidence type="ECO:0000256" key="3">
    <source>
        <dbReference type="ARBA" id="ARBA00022771"/>
    </source>
</evidence>
<feature type="repeat" description="ANK" evidence="6">
    <location>
        <begin position="1025"/>
        <end position="1057"/>
    </location>
</feature>
<dbReference type="PROSITE" id="PS01357">
    <property type="entry name" value="ZF_ZZ_1"/>
    <property type="match status" value="1"/>
</dbReference>
<dbReference type="PROSITE" id="PS50088">
    <property type="entry name" value="ANK_REPEAT"/>
    <property type="match status" value="11"/>
</dbReference>
<evidence type="ECO:0000256" key="4">
    <source>
        <dbReference type="ARBA" id="ARBA00022833"/>
    </source>
</evidence>
<feature type="compositionally biased region" description="Basic and acidic residues" evidence="7">
    <location>
        <begin position="20"/>
        <end position="29"/>
    </location>
</feature>
<dbReference type="InterPro" id="IPR027417">
    <property type="entry name" value="P-loop_NTPase"/>
</dbReference>
<evidence type="ECO:0000256" key="5">
    <source>
        <dbReference type="ARBA" id="ARBA00023043"/>
    </source>
</evidence>
<name>A0A135RVX1_9PEZI</name>
<dbReference type="InterPro" id="IPR002110">
    <property type="entry name" value="Ankyrin_rpt"/>
</dbReference>
<dbReference type="GO" id="GO:0008270">
    <property type="term" value="F:zinc ion binding"/>
    <property type="evidence" value="ECO:0007669"/>
    <property type="project" value="UniProtKB-KW"/>
</dbReference>
<keyword evidence="5 6" id="KW-0040">ANK repeat</keyword>
<accession>A0A135RVX1</accession>
<feature type="repeat" description="ANK" evidence="6">
    <location>
        <begin position="888"/>
        <end position="920"/>
    </location>
</feature>
<proteinExistence type="predicted"/>
<keyword evidence="4" id="KW-0862">Zinc</keyword>
<evidence type="ECO:0000313" key="10">
    <source>
        <dbReference type="Proteomes" id="UP000070328"/>
    </source>
</evidence>
<dbReference type="SMART" id="SM00248">
    <property type="entry name" value="ANK"/>
    <property type="match status" value="18"/>
</dbReference>
<evidence type="ECO:0000256" key="1">
    <source>
        <dbReference type="ARBA" id="ARBA00022723"/>
    </source>
</evidence>
<dbReference type="Gene3D" id="3.40.50.300">
    <property type="entry name" value="P-loop containing nucleotide triphosphate hydrolases"/>
    <property type="match status" value="1"/>
</dbReference>
<dbReference type="InterPro" id="IPR056884">
    <property type="entry name" value="NPHP3-like_N"/>
</dbReference>
<keyword evidence="3" id="KW-0863">Zinc-finger</keyword>
<dbReference type="Gene3D" id="3.30.60.90">
    <property type="match status" value="1"/>
</dbReference>
<feature type="compositionally biased region" description="Basic and acidic residues" evidence="7">
    <location>
        <begin position="1894"/>
        <end position="1907"/>
    </location>
</feature>
<feature type="repeat" description="ANK" evidence="6">
    <location>
        <begin position="1263"/>
        <end position="1284"/>
    </location>
</feature>
<feature type="domain" description="ZZ-type" evidence="8">
    <location>
        <begin position="1670"/>
        <end position="1696"/>
    </location>
</feature>
<dbReference type="PANTHER" id="PTHR24173:SF74">
    <property type="entry name" value="ANKYRIN REPEAT DOMAIN-CONTAINING PROTEIN 16"/>
    <property type="match status" value="1"/>
</dbReference>
<feature type="repeat" description="ANK" evidence="6">
    <location>
        <begin position="1194"/>
        <end position="1226"/>
    </location>
</feature>
<evidence type="ECO:0000256" key="6">
    <source>
        <dbReference type="PROSITE-ProRule" id="PRU00023"/>
    </source>
</evidence>
<dbReference type="Proteomes" id="UP000070328">
    <property type="component" value="Unassembled WGS sequence"/>
</dbReference>
<dbReference type="Gene3D" id="1.25.40.20">
    <property type="entry name" value="Ankyrin repeat-containing domain"/>
    <property type="match status" value="4"/>
</dbReference>
<feature type="repeat" description="ANK" evidence="6">
    <location>
        <begin position="1329"/>
        <end position="1361"/>
    </location>
</feature>
<dbReference type="EMBL" id="JFBX01000808">
    <property type="protein sequence ID" value="KXH27749.1"/>
    <property type="molecule type" value="Genomic_DNA"/>
</dbReference>
<dbReference type="PANTHER" id="PTHR24173">
    <property type="entry name" value="ANKYRIN REPEAT CONTAINING"/>
    <property type="match status" value="1"/>
</dbReference>
<feature type="repeat" description="ANK" evidence="6">
    <location>
        <begin position="1295"/>
        <end position="1327"/>
    </location>
</feature>
<feature type="region of interest" description="Disordered" evidence="7">
    <location>
        <begin position="1"/>
        <end position="29"/>
    </location>
</feature>
<feature type="repeat" description="ANK" evidence="6">
    <location>
        <begin position="1229"/>
        <end position="1251"/>
    </location>
</feature>
<feature type="region of interest" description="Disordered" evidence="7">
    <location>
        <begin position="1894"/>
        <end position="1913"/>
    </location>
</feature>
<sequence>MNRLHALRAMSPRGKSPAATERESNRDPSTDNAIHFWLLEAEKLQPEQRDMLLSSSRSESYDDYVVQMSRAVASSVDSSKVSRLAKKMRPIHVLVKSLHPLMEGAGQVSPMPTSLILGGITFIVSFSNRVEEYHNKLVEMLEWMGDEIDIINKYREEDLTENDPDIKACEIMLATDILRTCIKVVRTFYDERGREKNGFIMAMKAQCQDFASKFGDISDQFKLHLGALEKRRRIVNARSIKSLTAGVGNIERVLGGKFQESLEALPLREKEARNKESDESRRRFLAWLPHVNFGDIHENHFERRVPTSGDWLLRNEKYRLWKDSANSDLLWIHGKPGSGKSHLAARVISELASPVTTQATSSMAYAYCTSNQTKTRVTYNNLLGTILGQLYEQLPASEGIPTLTRQADAGSKEELSRSELKEGIKLVLNRLRFTFLVVDGLDECSHFEDRQFADFCNFLASLADSKDSGVCTKILILSRPDYTAIRSAIAHFPTIRIDTGANDEDIKAYISFKVEEINSDPSPDEREGFEDIKKIMFNNASGLFLWVHFKSRHFREIGSVEDILETLGDKTEGLDELYGEELRKILDHRSSHVRDRALRALLWVKNAYRPLSKLELLEALSVKPGRKDIKQRGRLSSDLALATECADLITEVNGFYQLRHASLEDFLSSQLPSLLTYGPLQSQANEILAEICLTYINFENFEDVQILSAEHVSRLSRQYPLLEYAVLSWGDHFHEAKGHGVPHLNHLVSKFLDSKNKLRLAIQILEFQDFIVGSWFPRNPTPLHIIAIFDLREVADMMSDVHLLLNSVDDFGHLPIEYSILHGWRDMTKWLLRKHREALEATGSHTFSQQFLESCGAWMLHSAAEEDWEDVIIDLVAMGFDKDSSNTSGETPLHAAAIAGSGRALNCLLRLDALPDVADVNGKTPLIMAAMHMNPEIAASLLQHKADVNHRGSHNETALHFAVQNDQAELVKVLLDAGANVNAQCSTEGGFHGQTPLHYAAEGNLEEMMNVLISRGASMDHGTECGDTPLLVACYCNNARAFDTLLKHGVDIHARNLQDESSCLHVASMFGSLEVMELILTSTAGQTLMDCIDIDGNTPLHRALRKSQSAAAKLLIDQGARTDVCNLMQDTPLHIAIETACSDVAELLLTTHNMDLNEPGHRGRTAWYYVAFHGRTELLSLIATFPGVHMKDANGSTPLHSAALNNQEYFISELLRLFPDTNINAQDSDGLTPLHIAATYGSKNSIDLIVKADPSSLHLEDKRGRLPLHLAALHGHSHCLERLITPKSIEHRDLNGSSALWIACIFGHQNVVEYLVRMGADANKADDRFGEPPILVALLEKHVSIVEHLLDHGAYTNIVSERGVTLVQAAVLAGDQTLLQRLLGFEYGNPKFKQSATPTDPLSSSRAFESVLTSNSLGTRPLDISSDTSSMMRKPSSHLGTTLETLDWQSFYDLDSTHSANGQLYDNVYYAAINGWGNLLEPLGRYNFFLTGKSLRMVDPLTEAARRGFPGFIVAAKLLGMSLRPQSGFSALRMQQDALLVASIHRNVQTAKELLMSGADPTLEDCFGLRALDYATQNRALSEAFREHASGQAPLDASSVSNSMRKSIVDFAGAVKSLQSSGKESQSQVCLELSALAAGLQLLHSPSSIEQARICRMALRHESGEAEFLCDVCNHRVPTMSYKCTVCADVDLCPSCYSEYCASTPHTIPAFFFSLKTLDAKVEPVLEVMELFLTRHIELLPECLRLLGPLAERWIDVRLAAYTDWDKAWLQKTPAWELLYFLDKTRRHDWIHIGKDEEQPVQNLEYAAYMRRKIRSIFVSFNPRMEPRILECDGHQYLCLVPFEDLNPKDRACFSSEGVLHATFLQNLIEEYSTPPTCEEEASISARFSDFEGRPCRHGPGDPRDETIETDTATEDTWSTKLKVLEFTRRIIMNDVVPGSKPRTTEQPGQECRNYGDITISHEIAWRLAHAMLGMPFTKTLAELLHTCSVDFTEQVEDRKFVSSLATSDAVAGILRISQLNL</sequence>
<evidence type="ECO:0000256" key="2">
    <source>
        <dbReference type="ARBA" id="ARBA00022737"/>
    </source>
</evidence>
<evidence type="ECO:0000256" key="7">
    <source>
        <dbReference type="SAM" id="MobiDB-lite"/>
    </source>
</evidence>
<dbReference type="Pfam" id="PF12796">
    <property type="entry name" value="Ank_2"/>
    <property type="match status" value="4"/>
</dbReference>
<feature type="repeat" description="ANK" evidence="6">
    <location>
        <begin position="992"/>
        <end position="1024"/>
    </location>
</feature>
<evidence type="ECO:0000259" key="8">
    <source>
        <dbReference type="PROSITE" id="PS01357"/>
    </source>
</evidence>
<dbReference type="InterPro" id="IPR043145">
    <property type="entry name" value="Znf_ZZ_sf"/>
</dbReference>
<evidence type="ECO:0000313" key="9">
    <source>
        <dbReference type="EMBL" id="KXH27749.1"/>
    </source>
</evidence>
<feature type="repeat" description="ANK" evidence="6">
    <location>
        <begin position="1095"/>
        <end position="1127"/>
    </location>
</feature>
<dbReference type="InterPro" id="IPR000433">
    <property type="entry name" value="Znf_ZZ"/>
</dbReference>
<dbReference type="SUPFAM" id="SSF57850">
    <property type="entry name" value="RING/U-box"/>
    <property type="match status" value="1"/>
</dbReference>
<dbReference type="SUPFAM" id="SSF52540">
    <property type="entry name" value="P-loop containing nucleoside triphosphate hydrolases"/>
    <property type="match status" value="1"/>
</dbReference>
<dbReference type="SUPFAM" id="SSF48403">
    <property type="entry name" value="Ankyrin repeat"/>
    <property type="match status" value="3"/>
</dbReference>
<keyword evidence="10" id="KW-1185">Reference proteome</keyword>
<dbReference type="SMART" id="SM00291">
    <property type="entry name" value="ZnF_ZZ"/>
    <property type="match status" value="1"/>
</dbReference>
<reference evidence="9 10" key="1">
    <citation type="submission" date="2014-02" db="EMBL/GenBank/DDBJ databases">
        <title>The genome sequence of Colletotrichum simmondsii CBS122122.</title>
        <authorList>
            <person name="Baroncelli R."/>
            <person name="Thon M.R."/>
        </authorList>
    </citation>
    <scope>NUCLEOTIDE SEQUENCE [LARGE SCALE GENOMIC DNA]</scope>
    <source>
        <strain evidence="9 10">CBS122122</strain>
    </source>
</reference>
<dbReference type="Pfam" id="PF00569">
    <property type="entry name" value="ZZ"/>
    <property type="match status" value="1"/>
</dbReference>
<dbReference type="PROSITE" id="PS50297">
    <property type="entry name" value="ANK_REP_REGION"/>
    <property type="match status" value="9"/>
</dbReference>
<feature type="repeat" description="ANK" evidence="6">
    <location>
        <begin position="954"/>
        <end position="986"/>
    </location>
</feature>
<keyword evidence="1" id="KW-0479">Metal-binding</keyword>
<comment type="caution">
    <text evidence="9">The sequence shown here is derived from an EMBL/GenBank/DDBJ whole genome shotgun (WGS) entry which is preliminary data.</text>
</comment>
<keyword evidence="2" id="KW-0677">Repeat</keyword>